<dbReference type="EMBL" id="JABBPG010000001">
    <property type="protein sequence ID" value="NOU49237.1"/>
    <property type="molecule type" value="Genomic_DNA"/>
</dbReference>
<protein>
    <submittedName>
        <fullName evidence="2">DUF3025 domain-containing protein</fullName>
    </submittedName>
</protein>
<dbReference type="InterPro" id="IPR021390">
    <property type="entry name" value="DUF3025"/>
</dbReference>
<keyword evidence="3" id="KW-1185">Reference proteome</keyword>
<reference evidence="2 3" key="1">
    <citation type="submission" date="2020-04" db="EMBL/GenBank/DDBJ databases">
        <title>Pseudoalteromonas caenipelagi sp. nov., isolated from a tidal flat.</title>
        <authorList>
            <person name="Park S."/>
            <person name="Yoon J.-H."/>
        </authorList>
    </citation>
    <scope>NUCLEOTIDE SEQUENCE [LARGE SCALE GENOMIC DNA]</scope>
    <source>
        <strain evidence="2 3">JBTF-M23</strain>
    </source>
</reference>
<dbReference type="Pfam" id="PF11227">
    <property type="entry name" value="DUF3025"/>
    <property type="match status" value="1"/>
</dbReference>
<evidence type="ECO:0000256" key="1">
    <source>
        <dbReference type="SAM" id="MobiDB-lite"/>
    </source>
</evidence>
<name>A0A849VBR5_9GAMM</name>
<sequence>MKKFTPPEKFEPHRLAGGAFAHLNQIFKLNEQTDWPSFNWLNSLVDTQNHQAKPIEFVSDAELQDETRYYEQIIYETGQVPTREQNWHDLFGAMIWSLFPKSKSLLNKRHIDEINEHGLKRRSKHRNALTLFDECGVIIAMTDEAFSLKLKAHQWQDVFVDSRTRWGHDIKPFIFGHANYEMLTKPFIGLTGKVLCVVVDECFFSLDLTNQYDALDACLVDMIQNEGVLDDNSALSPLPLLGVPTWCDDNQDPEYYNNTDYFRPKRRNTHDRSQGATKAL</sequence>
<gene>
    <name evidence="2" type="ORF">HG263_01545</name>
</gene>
<evidence type="ECO:0000313" key="2">
    <source>
        <dbReference type="EMBL" id="NOU49237.1"/>
    </source>
</evidence>
<feature type="region of interest" description="Disordered" evidence="1">
    <location>
        <begin position="257"/>
        <end position="280"/>
    </location>
</feature>
<accession>A0A849VBR5</accession>
<proteinExistence type="predicted"/>
<dbReference type="RefSeq" id="WP_171624327.1">
    <property type="nucleotide sequence ID" value="NZ_JABBPG010000001.1"/>
</dbReference>
<organism evidence="2 3">
    <name type="scientific">Pseudoalteromonas caenipelagi</name>
    <dbReference type="NCBI Taxonomy" id="2726988"/>
    <lineage>
        <taxon>Bacteria</taxon>
        <taxon>Pseudomonadati</taxon>
        <taxon>Pseudomonadota</taxon>
        <taxon>Gammaproteobacteria</taxon>
        <taxon>Alteromonadales</taxon>
        <taxon>Pseudoalteromonadaceae</taxon>
        <taxon>Pseudoalteromonas</taxon>
    </lineage>
</organism>
<dbReference type="Proteomes" id="UP000586305">
    <property type="component" value="Unassembled WGS sequence"/>
</dbReference>
<comment type="caution">
    <text evidence="2">The sequence shown here is derived from an EMBL/GenBank/DDBJ whole genome shotgun (WGS) entry which is preliminary data.</text>
</comment>
<dbReference type="AlphaFoldDB" id="A0A849VBR5"/>
<evidence type="ECO:0000313" key="3">
    <source>
        <dbReference type="Proteomes" id="UP000586305"/>
    </source>
</evidence>